<gene>
    <name evidence="9" type="ORF">VA603_19345</name>
</gene>
<evidence type="ECO:0000256" key="7">
    <source>
        <dbReference type="SAM" id="MobiDB-lite"/>
    </source>
</evidence>
<protein>
    <submittedName>
        <fullName evidence="9">Lipoprotein</fullName>
    </submittedName>
</protein>
<comment type="caution">
    <text evidence="9">The sequence shown here is derived from an EMBL/GenBank/DDBJ whole genome shotgun (WGS) entry which is preliminary data.</text>
</comment>
<keyword evidence="10" id="KW-1185">Reference proteome</keyword>
<evidence type="ECO:0000256" key="2">
    <source>
        <dbReference type="ARBA" id="ARBA00022729"/>
    </source>
</evidence>
<evidence type="ECO:0000256" key="5">
    <source>
        <dbReference type="ARBA" id="ARBA00023237"/>
    </source>
</evidence>
<sequence>MNMTSRSLLLIPVACALLALTACGNKGPLVMPQKPVPVEEQEVVPEDAPAADDAAAVPPTDGTEPAQARKPAEGTQP</sequence>
<feature type="region of interest" description="Disordered" evidence="7">
    <location>
        <begin position="28"/>
        <end position="77"/>
    </location>
</feature>
<evidence type="ECO:0000256" key="1">
    <source>
        <dbReference type="ARBA" id="ARBA00004459"/>
    </source>
</evidence>
<accession>A0ABU5V9S8</accession>
<dbReference type="InterPro" id="IPR032831">
    <property type="entry name" value="LptM_cons"/>
</dbReference>
<keyword evidence="5" id="KW-0998">Cell outer membrane</keyword>
<name>A0ABU5V9S8_9GAMM</name>
<dbReference type="NCBIfam" id="NF047847">
    <property type="entry name" value="SS_mature_LptM"/>
    <property type="match status" value="1"/>
</dbReference>
<dbReference type="PROSITE" id="PS51257">
    <property type="entry name" value="PROKAR_LIPOPROTEIN"/>
    <property type="match status" value="1"/>
</dbReference>
<evidence type="ECO:0000256" key="3">
    <source>
        <dbReference type="ARBA" id="ARBA00023136"/>
    </source>
</evidence>
<reference evidence="9 10" key="1">
    <citation type="submission" date="2023-12" db="EMBL/GenBank/DDBJ databases">
        <title>Stenotrophomonas guangdongensis sp. nov., isolated from wilted pepper plants (Capsicum annuum).</title>
        <authorList>
            <person name="Qiu M."/>
            <person name="Li Y."/>
            <person name="Liu Q."/>
            <person name="Zhang X."/>
            <person name="Huang Y."/>
            <person name="Guo R."/>
            <person name="Hu M."/>
            <person name="Zhou J."/>
            <person name="Zhou X."/>
        </authorList>
    </citation>
    <scope>NUCLEOTIDE SEQUENCE [LARGE SCALE GENOMIC DNA]</scope>
    <source>
        <strain evidence="9 10">MH1</strain>
    </source>
</reference>
<comment type="subcellular location">
    <subcellularLocation>
        <location evidence="1">Cell outer membrane</location>
        <topology evidence="1">Lipid-anchor</topology>
    </subcellularLocation>
</comment>
<feature type="chain" id="PRO_5046315941" evidence="8">
    <location>
        <begin position="25"/>
        <end position="77"/>
    </location>
</feature>
<dbReference type="Pfam" id="PF13627">
    <property type="entry name" value="LptM_cons"/>
    <property type="match status" value="1"/>
</dbReference>
<evidence type="ECO:0000313" key="9">
    <source>
        <dbReference type="EMBL" id="MEA5669692.1"/>
    </source>
</evidence>
<feature type="signal peptide" evidence="8">
    <location>
        <begin position="1"/>
        <end position="24"/>
    </location>
</feature>
<evidence type="ECO:0000256" key="8">
    <source>
        <dbReference type="SAM" id="SignalP"/>
    </source>
</evidence>
<evidence type="ECO:0000313" key="10">
    <source>
        <dbReference type="Proteomes" id="UP001301653"/>
    </source>
</evidence>
<dbReference type="RefSeq" id="WP_132865075.1">
    <property type="nucleotide sequence ID" value="NZ_JAYFUH010000263.1"/>
</dbReference>
<feature type="compositionally biased region" description="Low complexity" evidence="7">
    <location>
        <begin position="46"/>
        <end position="59"/>
    </location>
</feature>
<keyword evidence="3" id="KW-0472">Membrane</keyword>
<evidence type="ECO:0000256" key="6">
    <source>
        <dbReference type="ARBA" id="ARBA00023288"/>
    </source>
</evidence>
<evidence type="ECO:0000256" key="4">
    <source>
        <dbReference type="ARBA" id="ARBA00023139"/>
    </source>
</evidence>
<keyword evidence="2 8" id="KW-0732">Signal</keyword>
<organism evidence="9 10">
    <name type="scientific">Stenotrophomonas capsici</name>
    <dbReference type="NCBI Taxonomy" id="3110230"/>
    <lineage>
        <taxon>Bacteria</taxon>
        <taxon>Pseudomonadati</taxon>
        <taxon>Pseudomonadota</taxon>
        <taxon>Gammaproteobacteria</taxon>
        <taxon>Lysobacterales</taxon>
        <taxon>Lysobacteraceae</taxon>
        <taxon>Stenotrophomonas</taxon>
    </lineage>
</organism>
<proteinExistence type="predicted"/>
<dbReference type="EMBL" id="JAYFUH010000263">
    <property type="protein sequence ID" value="MEA5669692.1"/>
    <property type="molecule type" value="Genomic_DNA"/>
</dbReference>
<keyword evidence="6 9" id="KW-0449">Lipoprotein</keyword>
<dbReference type="Proteomes" id="UP001301653">
    <property type="component" value="Unassembled WGS sequence"/>
</dbReference>
<keyword evidence="4" id="KW-0564">Palmitate</keyword>